<dbReference type="AlphaFoldDB" id="A0A537JDI1"/>
<reference evidence="2 3" key="1">
    <citation type="journal article" date="2019" name="Nat. Microbiol.">
        <title>Mediterranean grassland soil C-N compound turnover is dependent on rainfall and depth, and is mediated by genomically divergent microorganisms.</title>
        <authorList>
            <person name="Diamond S."/>
            <person name="Andeer P.F."/>
            <person name="Li Z."/>
            <person name="Crits-Christoph A."/>
            <person name="Burstein D."/>
            <person name="Anantharaman K."/>
            <person name="Lane K.R."/>
            <person name="Thomas B.C."/>
            <person name="Pan C."/>
            <person name="Northen T.R."/>
            <person name="Banfield J.F."/>
        </authorList>
    </citation>
    <scope>NUCLEOTIDE SEQUENCE [LARGE SCALE GENOMIC DNA]</scope>
    <source>
        <strain evidence="2">NP_7</strain>
    </source>
</reference>
<evidence type="ECO:0000256" key="1">
    <source>
        <dbReference type="SAM" id="Phobius"/>
    </source>
</evidence>
<comment type="caution">
    <text evidence="2">The sequence shown here is derived from an EMBL/GenBank/DDBJ whole genome shotgun (WGS) entry which is preliminary data.</text>
</comment>
<dbReference type="InterPro" id="IPR007165">
    <property type="entry name" value="Phage_holin_4_2"/>
</dbReference>
<feature type="transmembrane region" description="Helical" evidence="1">
    <location>
        <begin position="92"/>
        <end position="113"/>
    </location>
</feature>
<feature type="transmembrane region" description="Helical" evidence="1">
    <location>
        <begin position="62"/>
        <end position="86"/>
    </location>
</feature>
<keyword evidence="1" id="KW-1133">Transmembrane helix</keyword>
<feature type="transmembrane region" description="Helical" evidence="1">
    <location>
        <begin position="7"/>
        <end position="25"/>
    </location>
</feature>
<dbReference type="Proteomes" id="UP000320048">
    <property type="component" value="Unassembled WGS sequence"/>
</dbReference>
<sequence length="115" mass="12366">MGLRTGFLLRWLINAVALYLTTFVVRGVKVPGFGAAVVAALVLGIVNAVIRPVLLVLTLPLNILTLGLFTFVINAAMLYIVSWVTLLRLEGFWATFLGAIVLSVVSAILTRVVEA</sequence>
<accession>A0A537JDI1</accession>
<dbReference type="PANTHER" id="PTHR37309">
    <property type="entry name" value="SLR0284 PROTEIN"/>
    <property type="match status" value="1"/>
</dbReference>
<dbReference type="PANTHER" id="PTHR37309:SF1">
    <property type="entry name" value="SLR0284 PROTEIN"/>
    <property type="match status" value="1"/>
</dbReference>
<organism evidence="2 3">
    <name type="scientific">Candidatus Segetimicrobium genomatis</name>
    <dbReference type="NCBI Taxonomy" id="2569760"/>
    <lineage>
        <taxon>Bacteria</taxon>
        <taxon>Bacillati</taxon>
        <taxon>Candidatus Sysuimicrobiota</taxon>
        <taxon>Candidatus Sysuimicrobiia</taxon>
        <taxon>Candidatus Sysuimicrobiales</taxon>
        <taxon>Candidatus Segetimicrobiaceae</taxon>
        <taxon>Candidatus Segetimicrobium</taxon>
    </lineage>
</organism>
<dbReference type="EMBL" id="VBAO01000164">
    <property type="protein sequence ID" value="TMI81585.1"/>
    <property type="molecule type" value="Genomic_DNA"/>
</dbReference>
<gene>
    <name evidence="2" type="ORF">E6H04_06370</name>
</gene>
<protein>
    <submittedName>
        <fullName evidence="2">Phage holin family protein</fullName>
    </submittedName>
</protein>
<dbReference type="Pfam" id="PF04020">
    <property type="entry name" value="Phage_holin_4_2"/>
    <property type="match status" value="1"/>
</dbReference>
<feature type="transmembrane region" description="Helical" evidence="1">
    <location>
        <begin position="31"/>
        <end position="50"/>
    </location>
</feature>
<keyword evidence="1" id="KW-0812">Transmembrane</keyword>
<proteinExistence type="predicted"/>
<evidence type="ECO:0000313" key="3">
    <source>
        <dbReference type="Proteomes" id="UP000320048"/>
    </source>
</evidence>
<evidence type="ECO:0000313" key="2">
    <source>
        <dbReference type="EMBL" id="TMI81585.1"/>
    </source>
</evidence>
<keyword evidence="1" id="KW-0472">Membrane</keyword>
<name>A0A537JDI1_9BACT</name>